<dbReference type="Proteomes" id="UP000075420">
    <property type="component" value="Unassembled WGS sequence"/>
</dbReference>
<organism evidence="1 2">
    <name type="scientific">Sorangium cellulosum</name>
    <name type="common">Polyangium cellulosum</name>
    <dbReference type="NCBI Taxonomy" id="56"/>
    <lineage>
        <taxon>Bacteria</taxon>
        <taxon>Pseudomonadati</taxon>
        <taxon>Myxococcota</taxon>
        <taxon>Polyangia</taxon>
        <taxon>Polyangiales</taxon>
        <taxon>Polyangiaceae</taxon>
        <taxon>Sorangium</taxon>
    </lineage>
</organism>
<proteinExistence type="predicted"/>
<reference evidence="1 2" key="1">
    <citation type="submission" date="2014-02" db="EMBL/GenBank/DDBJ databases">
        <title>The small core and large imbalanced accessory genome model reveals a collaborative survival strategy of Sorangium cellulosum strains in nature.</title>
        <authorList>
            <person name="Han K."/>
            <person name="Peng R."/>
            <person name="Blom J."/>
            <person name="Li Y.-Z."/>
        </authorList>
    </citation>
    <scope>NUCLEOTIDE SEQUENCE [LARGE SCALE GENOMIC DNA]</scope>
    <source>
        <strain evidence="1 2">So0157-25</strain>
    </source>
</reference>
<protein>
    <submittedName>
        <fullName evidence="1">Uncharacterized protein</fullName>
    </submittedName>
</protein>
<dbReference type="EMBL" id="JELY01003724">
    <property type="protein sequence ID" value="KYF46651.1"/>
    <property type="molecule type" value="Genomic_DNA"/>
</dbReference>
<name>A0A150NY66_SORCE</name>
<gene>
    <name evidence="1" type="ORF">BE08_09045</name>
</gene>
<sequence>MAEVVPADRAGDAGGGEVAVEEVDLLLLPAAGAGWERDHLAADERVLPLETRPPRAPGKTRASGL</sequence>
<comment type="caution">
    <text evidence="1">The sequence shown here is derived from an EMBL/GenBank/DDBJ whole genome shotgun (WGS) entry which is preliminary data.</text>
</comment>
<accession>A0A150NY66</accession>
<evidence type="ECO:0000313" key="2">
    <source>
        <dbReference type="Proteomes" id="UP000075420"/>
    </source>
</evidence>
<dbReference type="AlphaFoldDB" id="A0A150NY66"/>
<evidence type="ECO:0000313" key="1">
    <source>
        <dbReference type="EMBL" id="KYF46651.1"/>
    </source>
</evidence>